<comment type="caution">
    <text evidence="3">The sequence shown here is derived from an EMBL/GenBank/DDBJ whole genome shotgun (WGS) entry which is preliminary data.</text>
</comment>
<evidence type="ECO:0000313" key="4">
    <source>
        <dbReference type="Proteomes" id="UP001353858"/>
    </source>
</evidence>
<protein>
    <submittedName>
        <fullName evidence="3">Uncharacterized protein</fullName>
    </submittedName>
</protein>
<gene>
    <name evidence="3" type="ORF">RN001_011144</name>
</gene>
<feature type="region of interest" description="Disordered" evidence="1">
    <location>
        <begin position="576"/>
        <end position="624"/>
    </location>
</feature>
<reference evidence="4" key="1">
    <citation type="submission" date="2023-01" db="EMBL/GenBank/DDBJ databases">
        <title>Key to firefly adult light organ development and bioluminescence: homeobox transcription factors regulate luciferase expression and transportation to peroxisome.</title>
        <authorList>
            <person name="Fu X."/>
        </authorList>
    </citation>
    <scope>NUCLEOTIDE SEQUENCE [LARGE SCALE GENOMIC DNA]</scope>
</reference>
<dbReference type="EMBL" id="JARPUR010000004">
    <property type="protein sequence ID" value="KAK4878638.1"/>
    <property type="molecule type" value="Genomic_DNA"/>
</dbReference>
<feature type="chain" id="PRO_5042914568" evidence="2">
    <location>
        <begin position="22"/>
        <end position="624"/>
    </location>
</feature>
<name>A0AAN7SNM2_9COLE</name>
<keyword evidence="4" id="KW-1185">Reference proteome</keyword>
<evidence type="ECO:0000313" key="3">
    <source>
        <dbReference type="EMBL" id="KAK4878638.1"/>
    </source>
</evidence>
<proteinExistence type="predicted"/>
<sequence length="624" mass="69801">MSNRDLILVPFLLLLLNYVHGEETSLGLSSIEHERKFPLFIPTLKPIGAPSQPINGNDWRRRPFSNLPLWKNGLAAVGKHIFSDKYKNFLPSLSNPDTEDMLLEPCPARCTPFRLPLRILLRFVGIVIPDTGIEGLRGLARLVMELLSRVVRILGFMRDGKPTIVIIKEIAPIFNIFGVPTKLTELLVWLGWKNDDHGINPLPLPWTPNIMEIIRNIIFGQFPSWKNMLTMILQWLKWIQSMTGSNRWIQWIIQIIITITGGGQICWILQPITWILQVFRTLSMGLFESFDVTLNVLNNSLRRIIQIFLPGLGPGFDIVAILPRIVRVLFGNPTGYLKIFTQSWLRFFGFNKPEQIIVLIRKTLPWVPTQLLYAIAPMISGIFPSATAKPNVPWIRPDWDTREGIWYPPTFPSPVLRKLDLPSSDFESGPAAEIDPLEEMQAIETGPAAAIETDKAVDETGPAAELEAVRAFDELGPAAALKTDERFGALGPAAALETEEGFGELGPAAALETEEGFGESGPAAASETGEATAIDESGPASIPFRVFKPNYDIPLPPSPYYNYYYPWFTKQGQGNPWLRNPWLRNRGSGYSSKKKNKDEKCNESVDGASTKPVLDLNTPTVTKN</sequence>
<evidence type="ECO:0000256" key="1">
    <source>
        <dbReference type="SAM" id="MobiDB-lite"/>
    </source>
</evidence>
<feature type="region of interest" description="Disordered" evidence="1">
    <location>
        <begin position="518"/>
        <end position="537"/>
    </location>
</feature>
<keyword evidence="2" id="KW-0732">Signal</keyword>
<feature type="signal peptide" evidence="2">
    <location>
        <begin position="1"/>
        <end position="21"/>
    </location>
</feature>
<organism evidence="3 4">
    <name type="scientific">Aquatica leii</name>
    <dbReference type="NCBI Taxonomy" id="1421715"/>
    <lineage>
        <taxon>Eukaryota</taxon>
        <taxon>Metazoa</taxon>
        <taxon>Ecdysozoa</taxon>
        <taxon>Arthropoda</taxon>
        <taxon>Hexapoda</taxon>
        <taxon>Insecta</taxon>
        <taxon>Pterygota</taxon>
        <taxon>Neoptera</taxon>
        <taxon>Endopterygota</taxon>
        <taxon>Coleoptera</taxon>
        <taxon>Polyphaga</taxon>
        <taxon>Elateriformia</taxon>
        <taxon>Elateroidea</taxon>
        <taxon>Lampyridae</taxon>
        <taxon>Luciolinae</taxon>
        <taxon>Aquatica</taxon>
    </lineage>
</organism>
<dbReference type="AlphaFoldDB" id="A0AAN7SNM2"/>
<dbReference type="Proteomes" id="UP001353858">
    <property type="component" value="Unassembled WGS sequence"/>
</dbReference>
<accession>A0AAN7SNM2</accession>
<evidence type="ECO:0000256" key="2">
    <source>
        <dbReference type="SAM" id="SignalP"/>
    </source>
</evidence>